<dbReference type="RefSeq" id="WP_241823742.1">
    <property type="nucleotide sequence ID" value="NZ_BBPI01000060.1"/>
</dbReference>
<evidence type="ECO:0008006" key="4">
    <source>
        <dbReference type="Google" id="ProtNLM"/>
    </source>
</evidence>
<comment type="caution">
    <text evidence="2">The sequence shown here is derived from an EMBL/GenBank/DDBJ whole genome shotgun (WGS) entry which is preliminary data.</text>
</comment>
<keyword evidence="1" id="KW-0732">Signal</keyword>
<reference evidence="2 3" key="1">
    <citation type="submission" date="2014-11" db="EMBL/GenBank/DDBJ databases">
        <title>Whole genome shotgun sequence of Sphingomonas parapaucimobilis NBRC 15100.</title>
        <authorList>
            <person name="Katano-Makiyama Y."/>
            <person name="Hosoyama A."/>
            <person name="Hashimoto M."/>
            <person name="Hosoyama Y."/>
            <person name="Noguchi M."/>
            <person name="Numata M."/>
            <person name="Tsuchikane K."/>
            <person name="Hirakata S."/>
            <person name="Uohara A."/>
            <person name="Shimodaira J."/>
            <person name="Ohji S."/>
            <person name="Ichikawa N."/>
            <person name="Kimura A."/>
            <person name="Yamazoe A."/>
            <person name="Fujita N."/>
        </authorList>
    </citation>
    <scope>NUCLEOTIDE SEQUENCE [LARGE SCALE GENOMIC DNA]</scope>
    <source>
        <strain evidence="2 3">NBRC 15100</strain>
    </source>
</reference>
<dbReference type="AlphaFoldDB" id="A0A0A1W8W8"/>
<proteinExistence type="predicted"/>
<name>A0A0A1W8W8_9SPHN</name>
<evidence type="ECO:0000313" key="3">
    <source>
        <dbReference type="Proteomes" id="UP000032305"/>
    </source>
</evidence>
<dbReference type="PROSITE" id="PS51257">
    <property type="entry name" value="PROKAR_LIPOPROTEIN"/>
    <property type="match status" value="1"/>
</dbReference>
<feature type="signal peptide" evidence="1">
    <location>
        <begin position="1"/>
        <end position="20"/>
    </location>
</feature>
<dbReference type="Proteomes" id="UP000032305">
    <property type="component" value="Unassembled WGS sequence"/>
</dbReference>
<evidence type="ECO:0000313" key="2">
    <source>
        <dbReference type="EMBL" id="GAM01344.1"/>
    </source>
</evidence>
<dbReference type="EMBL" id="BBPI01000060">
    <property type="protein sequence ID" value="GAM01344.1"/>
    <property type="molecule type" value="Genomic_DNA"/>
</dbReference>
<organism evidence="2 3">
    <name type="scientific">Sphingomonas parapaucimobilis NBRC 15100</name>
    <dbReference type="NCBI Taxonomy" id="1219049"/>
    <lineage>
        <taxon>Bacteria</taxon>
        <taxon>Pseudomonadati</taxon>
        <taxon>Pseudomonadota</taxon>
        <taxon>Alphaproteobacteria</taxon>
        <taxon>Sphingomonadales</taxon>
        <taxon>Sphingomonadaceae</taxon>
        <taxon>Sphingomonas</taxon>
    </lineage>
</organism>
<feature type="chain" id="PRO_5001993522" description="DUF3617 family protein" evidence="1">
    <location>
        <begin position="21"/>
        <end position="166"/>
    </location>
</feature>
<evidence type="ECO:0000256" key="1">
    <source>
        <dbReference type="SAM" id="SignalP"/>
    </source>
</evidence>
<sequence>MIRRASALASLLLLAACGQAGEGGDDKAGERLEAASIAAGLVADPAAAPLDGIWSRDTDRMCILPAGTGPARRVGVMLDYGEGQGCTAIGTMERSGAALKLTLGACRFTARFDGDAIQFPATLPSTCNAFCTGRATLSALNVERISASVAEARTLRSANGTALCAD</sequence>
<keyword evidence="3" id="KW-1185">Reference proteome</keyword>
<gene>
    <name evidence="2" type="ORF">SP5_060_00490</name>
</gene>
<protein>
    <recommendedName>
        <fullName evidence="4">DUF3617 family protein</fullName>
    </recommendedName>
</protein>
<accession>A0A0A1W8W8</accession>
<dbReference type="eggNOG" id="ENOG5031BNF">
    <property type="taxonomic scope" value="Bacteria"/>
</dbReference>